<feature type="domain" description="Nudix hydrolase" evidence="2">
    <location>
        <begin position="6"/>
        <end position="140"/>
    </location>
</feature>
<proteinExistence type="predicted"/>
<dbReference type="PANTHER" id="PTHR43736:SF1">
    <property type="entry name" value="DIHYDRONEOPTERIN TRIPHOSPHATE DIPHOSPHATASE"/>
    <property type="match status" value="1"/>
</dbReference>
<dbReference type="Proteomes" id="UP000246132">
    <property type="component" value="Unassembled WGS sequence"/>
</dbReference>
<dbReference type="PANTHER" id="PTHR43736">
    <property type="entry name" value="ADP-RIBOSE PYROPHOSPHATASE"/>
    <property type="match status" value="1"/>
</dbReference>
<reference evidence="3 4" key="1">
    <citation type="journal article" date="2018" name="Int. J. Syst. Bacteriol.">
        <title>Oceaniradius stylonemae gen. nov., sp. nov., isolated from a red alga, Stylonema cornu-cervi.</title>
        <authorList>
            <person name="Jeong S."/>
        </authorList>
    </citation>
    <scope>NUCLEOTIDE SEQUENCE [LARGE SCALE GENOMIC DNA]</scope>
    <source>
        <strain evidence="3 4">StC1</strain>
    </source>
</reference>
<gene>
    <name evidence="3" type="ORF">DEM25_011135</name>
</gene>
<dbReference type="InterPro" id="IPR020476">
    <property type="entry name" value="Nudix_hydrolase"/>
</dbReference>
<dbReference type="AlphaFoldDB" id="A0A3A8AEV8"/>
<keyword evidence="1" id="KW-0378">Hydrolase</keyword>
<dbReference type="PRINTS" id="PR00502">
    <property type="entry name" value="NUDIXFAMILY"/>
</dbReference>
<evidence type="ECO:0000313" key="3">
    <source>
        <dbReference type="EMBL" id="RKF06200.1"/>
    </source>
</evidence>
<dbReference type="EMBL" id="QFWV02000007">
    <property type="protein sequence ID" value="RKF06200.1"/>
    <property type="molecule type" value="Genomic_DNA"/>
</dbReference>
<dbReference type="SUPFAM" id="SSF55811">
    <property type="entry name" value="Nudix"/>
    <property type="match status" value="1"/>
</dbReference>
<dbReference type="InterPro" id="IPR000086">
    <property type="entry name" value="NUDIX_hydrolase_dom"/>
</dbReference>
<keyword evidence="4" id="KW-1185">Reference proteome</keyword>
<dbReference type="GO" id="GO:0016787">
    <property type="term" value="F:hydrolase activity"/>
    <property type="evidence" value="ECO:0007669"/>
    <property type="project" value="UniProtKB-KW"/>
</dbReference>
<sequence length="142" mass="15215">MADARHPAAAVSVVIRDEQSGAFLLARRARPPAQDLWAFPGGRVHWGETIRQAAMRELAEETALTADPDSLRVAEVVDLIGDENLRGAPEHHFVLTVFTGTATGTPVAGDDAAELRFVTVDEMDGLAMTRTTLATARRLAGL</sequence>
<accession>A0A3A8AEV8</accession>
<protein>
    <submittedName>
        <fullName evidence="3">NUDIX domain-containing protein</fullName>
    </submittedName>
</protein>
<dbReference type="PROSITE" id="PS51462">
    <property type="entry name" value="NUDIX"/>
    <property type="match status" value="1"/>
</dbReference>
<evidence type="ECO:0000256" key="1">
    <source>
        <dbReference type="ARBA" id="ARBA00022801"/>
    </source>
</evidence>
<organism evidence="3 4">
    <name type="scientific">Oceaniradius stylonematis</name>
    <dbReference type="NCBI Taxonomy" id="2184161"/>
    <lineage>
        <taxon>Bacteria</taxon>
        <taxon>Pseudomonadati</taxon>
        <taxon>Pseudomonadota</taxon>
        <taxon>Alphaproteobacteria</taxon>
        <taxon>Hyphomicrobiales</taxon>
        <taxon>Ahrensiaceae</taxon>
        <taxon>Oceaniradius</taxon>
    </lineage>
</organism>
<comment type="caution">
    <text evidence="3">The sequence shown here is derived from an EMBL/GenBank/DDBJ whole genome shotgun (WGS) entry which is preliminary data.</text>
</comment>
<dbReference type="InterPro" id="IPR015797">
    <property type="entry name" value="NUDIX_hydrolase-like_dom_sf"/>
</dbReference>
<dbReference type="Gene3D" id="3.90.79.10">
    <property type="entry name" value="Nucleoside Triphosphate Pyrophosphohydrolase"/>
    <property type="match status" value="1"/>
</dbReference>
<dbReference type="RefSeq" id="WP_109765849.1">
    <property type="nucleotide sequence ID" value="NZ_JASHJQ010000002.1"/>
</dbReference>
<evidence type="ECO:0000313" key="4">
    <source>
        <dbReference type="Proteomes" id="UP000246132"/>
    </source>
</evidence>
<evidence type="ECO:0000259" key="2">
    <source>
        <dbReference type="PROSITE" id="PS51462"/>
    </source>
</evidence>
<name>A0A3A8AEV8_9HYPH</name>
<dbReference type="CDD" id="cd04673">
    <property type="entry name" value="NUDIX_ADPRase"/>
    <property type="match status" value="1"/>
</dbReference>
<dbReference type="Pfam" id="PF00293">
    <property type="entry name" value="NUDIX"/>
    <property type="match status" value="1"/>
</dbReference>
<dbReference type="OrthoDB" id="9761969at2"/>